<proteinExistence type="predicted"/>
<sequence length="57" mass="6473">NSWAEFVFSNVLLGSHLVRWGSRPPQEVLTIQAYGKSVIERTNMLVRNMSLNGVLRT</sequence>
<evidence type="ECO:0000313" key="1">
    <source>
        <dbReference type="EMBL" id="KAH9330990.1"/>
    </source>
</evidence>
<dbReference type="EMBL" id="JAHRHJ020000001">
    <property type="protein sequence ID" value="KAH9330990.1"/>
    <property type="molecule type" value="Genomic_DNA"/>
</dbReference>
<keyword evidence="2" id="KW-1185">Reference proteome</keyword>
<dbReference type="Proteomes" id="UP000824469">
    <property type="component" value="Unassembled WGS sequence"/>
</dbReference>
<feature type="non-terminal residue" evidence="1">
    <location>
        <position position="1"/>
    </location>
</feature>
<protein>
    <submittedName>
        <fullName evidence="1">Uncharacterized protein</fullName>
    </submittedName>
</protein>
<feature type="non-terminal residue" evidence="1">
    <location>
        <position position="57"/>
    </location>
</feature>
<dbReference type="AlphaFoldDB" id="A0AA38H1T4"/>
<reference evidence="1 2" key="1">
    <citation type="journal article" date="2021" name="Nat. Plants">
        <title>The Taxus genome provides insights into paclitaxel biosynthesis.</title>
        <authorList>
            <person name="Xiong X."/>
            <person name="Gou J."/>
            <person name="Liao Q."/>
            <person name="Li Y."/>
            <person name="Zhou Q."/>
            <person name="Bi G."/>
            <person name="Li C."/>
            <person name="Du R."/>
            <person name="Wang X."/>
            <person name="Sun T."/>
            <person name="Guo L."/>
            <person name="Liang H."/>
            <person name="Lu P."/>
            <person name="Wu Y."/>
            <person name="Zhang Z."/>
            <person name="Ro D.K."/>
            <person name="Shang Y."/>
            <person name="Huang S."/>
            <person name="Yan J."/>
        </authorList>
    </citation>
    <scope>NUCLEOTIDE SEQUENCE [LARGE SCALE GENOMIC DNA]</scope>
    <source>
        <strain evidence="1">Ta-2019</strain>
    </source>
</reference>
<evidence type="ECO:0000313" key="2">
    <source>
        <dbReference type="Proteomes" id="UP000824469"/>
    </source>
</evidence>
<accession>A0AA38H1T4</accession>
<organism evidence="1 2">
    <name type="scientific">Taxus chinensis</name>
    <name type="common">Chinese yew</name>
    <name type="synonym">Taxus wallichiana var. chinensis</name>
    <dbReference type="NCBI Taxonomy" id="29808"/>
    <lineage>
        <taxon>Eukaryota</taxon>
        <taxon>Viridiplantae</taxon>
        <taxon>Streptophyta</taxon>
        <taxon>Embryophyta</taxon>
        <taxon>Tracheophyta</taxon>
        <taxon>Spermatophyta</taxon>
        <taxon>Pinopsida</taxon>
        <taxon>Pinidae</taxon>
        <taxon>Conifers II</taxon>
        <taxon>Cupressales</taxon>
        <taxon>Taxaceae</taxon>
        <taxon>Taxus</taxon>
    </lineage>
</organism>
<comment type="caution">
    <text evidence="1">The sequence shown here is derived from an EMBL/GenBank/DDBJ whole genome shotgun (WGS) entry which is preliminary data.</text>
</comment>
<name>A0AA38H1T4_TAXCH</name>
<gene>
    <name evidence="1" type="ORF">KI387_003098</name>
</gene>